<dbReference type="PANTHER" id="PTHR35290:SF2">
    <property type="entry name" value="PROTEIN CASPARIAN STRIP INTEGRITY FACTOR 1"/>
    <property type="match status" value="1"/>
</dbReference>
<evidence type="ECO:0000313" key="3">
    <source>
        <dbReference type="Proteomes" id="UP000594638"/>
    </source>
</evidence>
<evidence type="ECO:0000256" key="1">
    <source>
        <dbReference type="SAM" id="MobiDB-lite"/>
    </source>
</evidence>
<feature type="region of interest" description="Disordered" evidence="1">
    <location>
        <begin position="63"/>
        <end position="86"/>
    </location>
</feature>
<dbReference type="EMBL" id="CACTIH010001819">
    <property type="protein sequence ID" value="CAA2964129.1"/>
    <property type="molecule type" value="Genomic_DNA"/>
</dbReference>
<dbReference type="Gramene" id="OE9A008147T2">
    <property type="protein sequence ID" value="OE9A008147C2"/>
    <property type="gene ID" value="OE9A008147"/>
</dbReference>
<protein>
    <submittedName>
        <fullName evidence="2">Uncharacterized protein</fullName>
    </submittedName>
</protein>
<feature type="compositionally biased region" description="Pro residues" evidence="1">
    <location>
        <begin position="70"/>
        <end position="86"/>
    </location>
</feature>
<dbReference type="InterPro" id="IPR038974">
    <property type="entry name" value="CIF1/2"/>
</dbReference>
<reference evidence="2 3" key="1">
    <citation type="submission" date="2019-12" db="EMBL/GenBank/DDBJ databases">
        <authorList>
            <person name="Alioto T."/>
            <person name="Alioto T."/>
            <person name="Gomez Garrido J."/>
        </authorList>
    </citation>
    <scope>NUCLEOTIDE SEQUENCE [LARGE SCALE GENOMIC DNA]</scope>
</reference>
<proteinExistence type="predicted"/>
<dbReference type="AlphaFoldDB" id="A0A8S0Q9Q7"/>
<organism evidence="2 3">
    <name type="scientific">Olea europaea subsp. europaea</name>
    <dbReference type="NCBI Taxonomy" id="158383"/>
    <lineage>
        <taxon>Eukaryota</taxon>
        <taxon>Viridiplantae</taxon>
        <taxon>Streptophyta</taxon>
        <taxon>Embryophyta</taxon>
        <taxon>Tracheophyta</taxon>
        <taxon>Spermatophyta</taxon>
        <taxon>Magnoliopsida</taxon>
        <taxon>eudicotyledons</taxon>
        <taxon>Gunneridae</taxon>
        <taxon>Pentapetalae</taxon>
        <taxon>asterids</taxon>
        <taxon>lamiids</taxon>
        <taxon>Lamiales</taxon>
        <taxon>Oleaceae</taxon>
        <taxon>Oleeae</taxon>
        <taxon>Olea</taxon>
    </lineage>
</organism>
<gene>
    <name evidence="2" type="ORF">OLEA9_A008147</name>
</gene>
<dbReference type="OrthoDB" id="1936508at2759"/>
<accession>A0A8S0Q9Q7</accession>
<comment type="caution">
    <text evidence="2">The sequence shown here is derived from an EMBL/GenBank/DDBJ whole genome shotgun (WGS) entry which is preliminary data.</text>
</comment>
<keyword evidence="3" id="KW-1185">Reference proteome</keyword>
<dbReference type="Proteomes" id="UP000594638">
    <property type="component" value="Unassembled WGS sequence"/>
</dbReference>
<evidence type="ECO:0000313" key="2">
    <source>
        <dbReference type="EMBL" id="CAA2964129.1"/>
    </source>
</evidence>
<dbReference type="PANTHER" id="PTHR35290">
    <property type="entry name" value="PROTEIN CASPARIAN STRIP INTEGRITY FACTOR 1-RELATED"/>
    <property type="match status" value="1"/>
</dbReference>
<sequence>MDFFLLKKISLLFLLIFASLMSISFAGRLRRSMSTLDQKQVSVAHEERHEKISEVHKRLVRANTKDYGRPDPPPGMVKPPFKPVPH</sequence>
<name>A0A8S0Q9Q7_OLEEU</name>